<keyword evidence="2" id="KW-1185">Reference proteome</keyword>
<dbReference type="Proteomes" id="UP000602057">
    <property type="component" value="Unassembled WGS sequence"/>
</dbReference>
<dbReference type="AlphaFoldDB" id="A0A8J6Q7P3"/>
<gene>
    <name evidence="1" type="ORF">ICJ84_11635</name>
</gene>
<protein>
    <submittedName>
        <fullName evidence="1">Uncharacterized protein</fullName>
    </submittedName>
</protein>
<dbReference type="RefSeq" id="WP_188216582.1">
    <property type="nucleotide sequence ID" value="NZ_BAABGH010000007.1"/>
</dbReference>
<evidence type="ECO:0000313" key="1">
    <source>
        <dbReference type="EMBL" id="MBD0836093.1"/>
    </source>
</evidence>
<comment type="caution">
    <text evidence="1">The sequence shown here is derived from an EMBL/GenBank/DDBJ whole genome shotgun (WGS) entry which is preliminary data.</text>
</comment>
<accession>A0A8J6Q7P3</accession>
<sequence>MKARKLYPNQYVPNSVVINPYFYTNSVTNTKEVILINEWSFNEGVSEMELNVVKLTAFDDKGNEHLFFEMPKENIVKIKGMRYARFLKSHSLDKLSKGTYLYFRFYLKSNFNKFIYSNGEEKYLSGVNCLDFKIKNKLKVDGHQTGEVKLWFDLAPNHFIRHLKPIIDFIRKGTE</sequence>
<proteinExistence type="predicted"/>
<reference evidence="1" key="1">
    <citation type="journal article" date="2013" name="Int. J. Syst. Evol. Microbiol.">
        <title>Aestuariibaculum suncheonense gen. nov., sp. nov., a marine bacterium of the family Flavobacteriaceae isolated from a tidal flat and emended descriptions of the genera Gaetbulibacter and Tamlana.</title>
        <authorList>
            <person name="Jeong S.H."/>
            <person name="Park M.S."/>
            <person name="Jin H.M."/>
            <person name="Lee K."/>
            <person name="Park W."/>
            <person name="Jeon C.O."/>
        </authorList>
    </citation>
    <scope>NUCLEOTIDE SEQUENCE</scope>
    <source>
        <strain evidence="1">SC17</strain>
    </source>
</reference>
<name>A0A8J6Q7P3_9FLAO</name>
<reference evidence="1" key="2">
    <citation type="submission" date="2020-09" db="EMBL/GenBank/DDBJ databases">
        <authorList>
            <person name="Wu Z."/>
        </authorList>
    </citation>
    <scope>NUCLEOTIDE SEQUENCE</scope>
    <source>
        <strain evidence="1">SC17</strain>
    </source>
</reference>
<dbReference type="EMBL" id="JACVXC010000004">
    <property type="protein sequence ID" value="MBD0836093.1"/>
    <property type="molecule type" value="Genomic_DNA"/>
</dbReference>
<organism evidence="1 2">
    <name type="scientific">Aestuariibaculum suncheonense</name>
    <dbReference type="NCBI Taxonomy" id="1028745"/>
    <lineage>
        <taxon>Bacteria</taxon>
        <taxon>Pseudomonadati</taxon>
        <taxon>Bacteroidota</taxon>
        <taxon>Flavobacteriia</taxon>
        <taxon>Flavobacteriales</taxon>
        <taxon>Flavobacteriaceae</taxon>
    </lineage>
</organism>
<evidence type="ECO:0000313" key="2">
    <source>
        <dbReference type="Proteomes" id="UP000602057"/>
    </source>
</evidence>